<dbReference type="AlphaFoldDB" id="A0A7T7I036"/>
<dbReference type="Pfam" id="PF13340">
    <property type="entry name" value="DUF4096"/>
    <property type="match status" value="1"/>
</dbReference>
<organism evidence="2 3">
    <name type="scientific">Streptomyces liliifuscus</name>
    <dbReference type="NCBI Taxonomy" id="2797636"/>
    <lineage>
        <taxon>Bacteria</taxon>
        <taxon>Bacillati</taxon>
        <taxon>Actinomycetota</taxon>
        <taxon>Actinomycetes</taxon>
        <taxon>Kitasatosporales</taxon>
        <taxon>Streptomycetaceae</taxon>
        <taxon>Streptomyces</taxon>
    </lineage>
</organism>
<evidence type="ECO:0000313" key="3">
    <source>
        <dbReference type="Proteomes" id="UP000595636"/>
    </source>
</evidence>
<feature type="domain" description="Insertion element IS402-like" evidence="1">
    <location>
        <begin position="1"/>
        <end position="48"/>
    </location>
</feature>
<evidence type="ECO:0000259" key="1">
    <source>
        <dbReference type="Pfam" id="PF13340"/>
    </source>
</evidence>
<dbReference type="InterPro" id="IPR025161">
    <property type="entry name" value="IS402-like_dom"/>
</dbReference>
<dbReference type="PANTHER" id="PTHR30007">
    <property type="entry name" value="PHP DOMAIN PROTEIN"/>
    <property type="match status" value="1"/>
</dbReference>
<gene>
    <name evidence="2" type="ORF">JEQ17_02770</name>
</gene>
<protein>
    <submittedName>
        <fullName evidence="2">Transposase</fullName>
    </submittedName>
</protein>
<reference evidence="2 3" key="1">
    <citation type="submission" date="2020-12" db="EMBL/GenBank/DDBJ databases">
        <title>A novel species.</title>
        <authorList>
            <person name="Li K."/>
        </authorList>
    </citation>
    <scope>NUCLEOTIDE SEQUENCE [LARGE SCALE GENOMIC DNA]</scope>
    <source>
        <strain evidence="2 3">ZYC-3</strain>
    </source>
</reference>
<name>A0A7T7I036_9ACTN</name>
<dbReference type="PANTHER" id="PTHR30007:SF0">
    <property type="entry name" value="TRANSPOSASE"/>
    <property type="match status" value="1"/>
</dbReference>
<sequence>MREIVNALLYQGRTGCQWELLPHDFPPPGAVKYYFCTWCDDGIGQTIHGLLGRQMGEMARRKADPGLVVLDAARSW</sequence>
<proteinExistence type="predicted"/>
<accession>A0A7T7I036</accession>
<dbReference type="EMBL" id="CP066831">
    <property type="protein sequence ID" value="QQM38497.1"/>
    <property type="molecule type" value="Genomic_DNA"/>
</dbReference>
<evidence type="ECO:0000313" key="2">
    <source>
        <dbReference type="EMBL" id="QQM38497.1"/>
    </source>
</evidence>
<dbReference type="KEGG" id="slf:JEQ17_02770"/>
<keyword evidence="3" id="KW-1185">Reference proteome</keyword>
<dbReference type="Proteomes" id="UP000595636">
    <property type="component" value="Chromosome"/>
</dbReference>